<dbReference type="Proteomes" id="UP000655759">
    <property type="component" value="Unassembled WGS sequence"/>
</dbReference>
<evidence type="ECO:0000313" key="12">
    <source>
        <dbReference type="Proteomes" id="UP000655759"/>
    </source>
</evidence>
<proteinExistence type="predicted"/>
<evidence type="ECO:0000259" key="10">
    <source>
        <dbReference type="Pfam" id="PF13793"/>
    </source>
</evidence>
<dbReference type="InterPro" id="IPR005946">
    <property type="entry name" value="Rib-P_diPkinase"/>
</dbReference>
<dbReference type="InterPro" id="IPR000836">
    <property type="entry name" value="PRTase_dom"/>
</dbReference>
<dbReference type="GO" id="GO:0006015">
    <property type="term" value="P:5-phosphoribose 1-diphosphate biosynthetic process"/>
    <property type="evidence" value="ECO:0007669"/>
    <property type="project" value="TreeGrafter"/>
</dbReference>
<evidence type="ECO:0000256" key="7">
    <source>
        <dbReference type="ARBA" id="ARBA00022840"/>
    </source>
</evidence>
<dbReference type="Pfam" id="PF13793">
    <property type="entry name" value="Pribosyltran_N"/>
    <property type="match status" value="1"/>
</dbReference>
<dbReference type="EMBL" id="CAJNAQ010000002">
    <property type="protein sequence ID" value="CAE6487403.1"/>
    <property type="molecule type" value="Genomic_DNA"/>
</dbReference>
<gene>
    <name evidence="11" type="ORF">NUZ5A_20307</name>
</gene>
<dbReference type="InterPro" id="IPR029099">
    <property type="entry name" value="Pribosyltran_N"/>
</dbReference>
<dbReference type="SMART" id="SM01400">
    <property type="entry name" value="Pribosyltran_N"/>
    <property type="match status" value="1"/>
</dbReference>
<dbReference type="EC" id="2.7.6.1" evidence="1"/>
<keyword evidence="2 11" id="KW-0808">Transferase</keyword>
<evidence type="ECO:0000256" key="1">
    <source>
        <dbReference type="ARBA" id="ARBA00013247"/>
    </source>
</evidence>
<evidence type="ECO:0000256" key="5">
    <source>
        <dbReference type="ARBA" id="ARBA00022741"/>
    </source>
</evidence>
<comment type="catalytic activity">
    <reaction evidence="9">
        <text>D-ribose 5-phosphate + ATP = 5-phospho-alpha-D-ribose 1-diphosphate + AMP + H(+)</text>
        <dbReference type="Rhea" id="RHEA:15609"/>
        <dbReference type="ChEBI" id="CHEBI:15378"/>
        <dbReference type="ChEBI" id="CHEBI:30616"/>
        <dbReference type="ChEBI" id="CHEBI:58017"/>
        <dbReference type="ChEBI" id="CHEBI:78346"/>
        <dbReference type="ChEBI" id="CHEBI:456215"/>
        <dbReference type="EC" id="2.7.6.1"/>
    </reaction>
</comment>
<protein>
    <recommendedName>
        <fullName evidence="1">ribose-phosphate diphosphokinase</fullName>
        <ecNumber evidence="1">2.7.6.1</ecNumber>
    </recommendedName>
</protein>
<dbReference type="FunFam" id="3.40.50.2020:FF:000007">
    <property type="entry name" value="Ribose-phosphate pyrophosphokinase"/>
    <property type="match status" value="1"/>
</dbReference>
<sequence length="303" mass="33718">MNVKTLNFRPILYLLFTVIGGSQSKELARKIASKLDCKYVDSKITIFPDGESKITLPETLTGTVVVVQTTYPHADTNMMRALALIAKAKKTASRVIAVIPYLCYMRQDMEFLPGEIVTSKMVAKLLGATGAAKIITVDIHSNLAVNYFDVPLVNTSAIPKMAGYFRKLDLKCPMIISPDLFWSKKAKQFAEMLGAEQIALNKQRDRKTGKLKILHQKNLDLSGRDVVLIDDMISTGNSMILAARYAKSCYCRRIFAVCTHPLLVDNAEKRLMDADIDKIISSNTIEHKTNQVDVSDIIAQSIE</sequence>
<evidence type="ECO:0000256" key="2">
    <source>
        <dbReference type="ARBA" id="ARBA00022679"/>
    </source>
</evidence>
<dbReference type="InterPro" id="IPR029057">
    <property type="entry name" value="PRTase-like"/>
</dbReference>
<keyword evidence="6" id="KW-0418">Kinase</keyword>
<evidence type="ECO:0000256" key="3">
    <source>
        <dbReference type="ARBA" id="ARBA00022723"/>
    </source>
</evidence>
<keyword evidence="5" id="KW-0547">Nucleotide-binding</keyword>
<evidence type="ECO:0000256" key="6">
    <source>
        <dbReference type="ARBA" id="ARBA00022777"/>
    </source>
</evidence>
<feature type="domain" description="Ribose-phosphate pyrophosphokinase N-terminal" evidence="10">
    <location>
        <begin position="17"/>
        <end position="130"/>
    </location>
</feature>
<accession>A0A812F4B7</accession>
<dbReference type="NCBIfam" id="TIGR01251">
    <property type="entry name" value="ribP_PPkin"/>
    <property type="match status" value="1"/>
</dbReference>
<dbReference type="GO" id="GO:0000287">
    <property type="term" value="F:magnesium ion binding"/>
    <property type="evidence" value="ECO:0007669"/>
    <property type="project" value="InterPro"/>
</dbReference>
<dbReference type="PANTHER" id="PTHR10210">
    <property type="entry name" value="RIBOSE-PHOSPHATE DIPHOSPHOKINASE FAMILY MEMBER"/>
    <property type="match status" value="1"/>
</dbReference>
<dbReference type="GO" id="GO:0006164">
    <property type="term" value="P:purine nucleotide biosynthetic process"/>
    <property type="evidence" value="ECO:0007669"/>
    <property type="project" value="TreeGrafter"/>
</dbReference>
<dbReference type="GO" id="GO:0005737">
    <property type="term" value="C:cytoplasm"/>
    <property type="evidence" value="ECO:0007669"/>
    <property type="project" value="TreeGrafter"/>
</dbReference>
<dbReference type="GO" id="GO:0005524">
    <property type="term" value="F:ATP binding"/>
    <property type="evidence" value="ECO:0007669"/>
    <property type="project" value="UniProtKB-KW"/>
</dbReference>
<keyword evidence="4" id="KW-0545">Nucleotide biosynthesis</keyword>
<dbReference type="GO" id="GO:0016301">
    <property type="term" value="F:kinase activity"/>
    <property type="evidence" value="ECO:0007669"/>
    <property type="project" value="UniProtKB-KW"/>
</dbReference>
<keyword evidence="7" id="KW-0067">ATP-binding</keyword>
<dbReference type="SUPFAM" id="SSF53271">
    <property type="entry name" value="PRTase-like"/>
    <property type="match status" value="2"/>
</dbReference>
<evidence type="ECO:0000313" key="11">
    <source>
        <dbReference type="EMBL" id="CAE6487403.1"/>
    </source>
</evidence>
<evidence type="ECO:0000256" key="9">
    <source>
        <dbReference type="ARBA" id="ARBA00049535"/>
    </source>
</evidence>
<name>A0A812F4B7_9ARCH</name>
<keyword evidence="8" id="KW-0460">Magnesium</keyword>
<dbReference type="PANTHER" id="PTHR10210:SF32">
    <property type="entry name" value="RIBOSE-PHOSPHATE PYROPHOSPHOKINASE 2"/>
    <property type="match status" value="1"/>
</dbReference>
<dbReference type="GO" id="GO:0004749">
    <property type="term" value="F:ribose phosphate diphosphokinase activity"/>
    <property type="evidence" value="ECO:0007669"/>
    <property type="project" value="UniProtKB-EC"/>
</dbReference>
<comment type="caution">
    <text evidence="11">The sequence shown here is derived from an EMBL/GenBank/DDBJ whole genome shotgun (WGS) entry which is preliminary data.</text>
</comment>
<dbReference type="GO" id="GO:0002189">
    <property type="term" value="C:ribose phosphate diphosphokinase complex"/>
    <property type="evidence" value="ECO:0007669"/>
    <property type="project" value="TreeGrafter"/>
</dbReference>
<dbReference type="Pfam" id="PF14572">
    <property type="entry name" value="Pribosyl_synth"/>
    <property type="match status" value="1"/>
</dbReference>
<organism evidence="11 12">
    <name type="scientific">Candidatus Nitrosotenuis uzonensis</name>
    <dbReference type="NCBI Taxonomy" id="1407055"/>
    <lineage>
        <taxon>Archaea</taxon>
        <taxon>Nitrososphaerota</taxon>
        <taxon>Candidatus Nitrosotenuis</taxon>
    </lineage>
</organism>
<evidence type="ECO:0000256" key="8">
    <source>
        <dbReference type="ARBA" id="ARBA00022842"/>
    </source>
</evidence>
<reference evidence="11" key="1">
    <citation type="submission" date="2021-02" db="EMBL/GenBank/DDBJ databases">
        <authorList>
            <person name="Han P."/>
        </authorList>
    </citation>
    <scope>NUCLEOTIDE SEQUENCE</scope>
    <source>
        <strain evidence="11">Candidatus Nitrosotenuis uzonensis 5A</strain>
    </source>
</reference>
<keyword evidence="3" id="KW-0479">Metal-binding</keyword>
<dbReference type="CDD" id="cd06223">
    <property type="entry name" value="PRTases_typeI"/>
    <property type="match status" value="1"/>
</dbReference>
<dbReference type="Gene3D" id="3.40.50.2020">
    <property type="match status" value="2"/>
</dbReference>
<dbReference type="AlphaFoldDB" id="A0A812F4B7"/>
<dbReference type="RefSeq" id="WP_205098038.1">
    <property type="nucleotide sequence ID" value="NZ_CAJNAQ010000002.1"/>
</dbReference>
<evidence type="ECO:0000256" key="4">
    <source>
        <dbReference type="ARBA" id="ARBA00022727"/>
    </source>
</evidence>